<dbReference type="SFLD" id="SFLDS00029">
    <property type="entry name" value="Radical_SAM"/>
    <property type="match status" value="1"/>
</dbReference>
<dbReference type="EMBL" id="FNHB01000007">
    <property type="protein sequence ID" value="SDM76478.1"/>
    <property type="molecule type" value="Genomic_DNA"/>
</dbReference>
<dbReference type="STRING" id="146817.SAMN04488502_10757"/>
<dbReference type="Pfam" id="PF04055">
    <property type="entry name" value="Radical_SAM"/>
    <property type="match status" value="1"/>
</dbReference>
<protein>
    <submittedName>
        <fullName evidence="6">Radical SAM additional 4Fe4S-binding SPASM domain-containing protein</fullName>
    </submittedName>
</protein>
<proteinExistence type="predicted"/>
<organism evidence="6 7">
    <name type="scientific">Dendrosporobacter quercicolus</name>
    <dbReference type="NCBI Taxonomy" id="146817"/>
    <lineage>
        <taxon>Bacteria</taxon>
        <taxon>Bacillati</taxon>
        <taxon>Bacillota</taxon>
        <taxon>Negativicutes</taxon>
        <taxon>Selenomonadales</taxon>
        <taxon>Sporomusaceae</taxon>
        <taxon>Dendrosporobacter</taxon>
    </lineage>
</organism>
<keyword evidence="7" id="KW-1185">Reference proteome</keyword>
<sequence length="340" mass="38681">MDFSIGIGITNKCNYNCSHCYSREDQTFELKYEDVEKLCKNLDITAINFGTGESGLHSEFDKITDYVYKKGIKMALTTNGYTVALLDDKQLKRFNDIDFSLDFAQKDNHDQFRGLGAANLVETGIERCKRLGVEASFACAMMKENYNVMDKMAEKARGIGVNLRVNVYKPVHTLKHLLTYDEFWEGVKRLFSNSKIVSCSEPIVNALIRNKTLDGGSRCGKKSLRIRPDGGIVPCVYWNKSMSSIDELVANKKKFSYEAFLQYIEEVTEETKAVPEECADCDVLDICQGGCAARRLYNDMNKPDLYCFRLYGKQPPNIDFEWGESKDLVHSDYLCTIIVQ</sequence>
<evidence type="ECO:0000313" key="7">
    <source>
        <dbReference type="Proteomes" id="UP000214880"/>
    </source>
</evidence>
<evidence type="ECO:0000256" key="1">
    <source>
        <dbReference type="ARBA" id="ARBA00022691"/>
    </source>
</evidence>
<dbReference type="Proteomes" id="UP000214880">
    <property type="component" value="Unassembled WGS sequence"/>
</dbReference>
<dbReference type="Gene3D" id="3.20.20.70">
    <property type="entry name" value="Aldolase class I"/>
    <property type="match status" value="1"/>
</dbReference>
<dbReference type="InterPro" id="IPR007197">
    <property type="entry name" value="rSAM"/>
</dbReference>
<accession>A0A1G9VW34</accession>
<dbReference type="InterPro" id="IPR023885">
    <property type="entry name" value="4Fe4S-binding_SPASM_dom"/>
</dbReference>
<keyword evidence="3" id="KW-0408">Iron</keyword>
<keyword evidence="2" id="KW-0479">Metal-binding</keyword>
<dbReference type="GO" id="GO:0046872">
    <property type="term" value="F:metal ion binding"/>
    <property type="evidence" value="ECO:0007669"/>
    <property type="project" value="UniProtKB-KW"/>
</dbReference>
<evidence type="ECO:0000259" key="5">
    <source>
        <dbReference type="PROSITE" id="PS51918"/>
    </source>
</evidence>
<dbReference type="NCBIfam" id="TIGR04085">
    <property type="entry name" value="rSAM_more_4Fe4S"/>
    <property type="match status" value="1"/>
</dbReference>
<name>A0A1G9VW34_9FIRM</name>
<evidence type="ECO:0000256" key="2">
    <source>
        <dbReference type="ARBA" id="ARBA00022723"/>
    </source>
</evidence>
<dbReference type="CDD" id="cd01335">
    <property type="entry name" value="Radical_SAM"/>
    <property type="match status" value="1"/>
</dbReference>
<dbReference type="PANTHER" id="PTHR11228:SF7">
    <property type="entry name" value="PQQA PEPTIDE CYCLASE"/>
    <property type="match status" value="1"/>
</dbReference>
<dbReference type="GO" id="GO:0003824">
    <property type="term" value="F:catalytic activity"/>
    <property type="evidence" value="ECO:0007669"/>
    <property type="project" value="InterPro"/>
</dbReference>
<dbReference type="InterPro" id="IPR058240">
    <property type="entry name" value="rSAM_sf"/>
</dbReference>
<dbReference type="RefSeq" id="WP_092074061.1">
    <property type="nucleotide sequence ID" value="NZ_FNHB01000007.1"/>
</dbReference>
<dbReference type="OrthoDB" id="7021155at2"/>
<keyword evidence="1" id="KW-0949">S-adenosyl-L-methionine</keyword>
<evidence type="ECO:0000256" key="4">
    <source>
        <dbReference type="ARBA" id="ARBA00023014"/>
    </source>
</evidence>
<dbReference type="SUPFAM" id="SSF102114">
    <property type="entry name" value="Radical SAM enzymes"/>
    <property type="match status" value="1"/>
</dbReference>
<reference evidence="6 7" key="1">
    <citation type="submission" date="2016-10" db="EMBL/GenBank/DDBJ databases">
        <authorList>
            <person name="de Groot N.N."/>
        </authorList>
    </citation>
    <scope>NUCLEOTIDE SEQUENCE [LARGE SCALE GENOMIC DNA]</scope>
    <source>
        <strain evidence="6 7">DSM 1736</strain>
    </source>
</reference>
<dbReference type="AlphaFoldDB" id="A0A1G9VW34"/>
<feature type="domain" description="Radical SAM core" evidence="5">
    <location>
        <begin position="1"/>
        <end position="202"/>
    </location>
</feature>
<evidence type="ECO:0000313" key="6">
    <source>
        <dbReference type="EMBL" id="SDM76478.1"/>
    </source>
</evidence>
<gene>
    <name evidence="6" type="ORF">SAMN04488502_10757</name>
</gene>
<dbReference type="SFLD" id="SFLDG01067">
    <property type="entry name" value="SPASM/twitch_domain_containing"/>
    <property type="match status" value="1"/>
</dbReference>
<evidence type="ECO:0000256" key="3">
    <source>
        <dbReference type="ARBA" id="ARBA00023004"/>
    </source>
</evidence>
<dbReference type="GO" id="GO:0051536">
    <property type="term" value="F:iron-sulfur cluster binding"/>
    <property type="evidence" value="ECO:0007669"/>
    <property type="project" value="UniProtKB-KW"/>
</dbReference>
<dbReference type="PANTHER" id="PTHR11228">
    <property type="entry name" value="RADICAL SAM DOMAIN PROTEIN"/>
    <property type="match status" value="1"/>
</dbReference>
<dbReference type="InterPro" id="IPR050377">
    <property type="entry name" value="Radical_SAM_PqqE_MftC-like"/>
</dbReference>
<dbReference type="InterPro" id="IPR013785">
    <property type="entry name" value="Aldolase_TIM"/>
</dbReference>
<keyword evidence="4" id="KW-0411">Iron-sulfur</keyword>
<dbReference type="PROSITE" id="PS51918">
    <property type="entry name" value="RADICAL_SAM"/>
    <property type="match status" value="1"/>
</dbReference>